<feature type="binding site" evidence="17">
    <location>
        <position position="126"/>
    </location>
    <ligand>
        <name>Mg(2+)</name>
        <dbReference type="ChEBI" id="CHEBI:18420"/>
    </ligand>
</feature>
<feature type="binding site" evidence="17">
    <location>
        <position position="89"/>
    </location>
    <ligand>
        <name>Zn(2+)</name>
        <dbReference type="ChEBI" id="CHEBI:29105"/>
    </ligand>
</feature>
<comment type="cofactor">
    <cofactor evidence="3 17">
        <name>Zn(2+)</name>
        <dbReference type="ChEBI" id="CHEBI:29105"/>
    </cofactor>
</comment>
<feature type="binding site" evidence="17">
    <location>
        <position position="91"/>
    </location>
    <ligand>
        <name>Zn(2+)</name>
        <dbReference type="ChEBI" id="CHEBI:29105"/>
    </ligand>
</feature>
<evidence type="ECO:0000313" key="19">
    <source>
        <dbReference type="Proteomes" id="UP000289465"/>
    </source>
</evidence>
<dbReference type="InterPro" id="IPR006543">
    <property type="entry name" value="Histidinol-phos"/>
</dbReference>
<keyword evidence="9 14" id="KW-0378">Hydrolase</keyword>
<comment type="subunit">
    <text evidence="6">Monomer.</text>
</comment>
<evidence type="ECO:0000256" key="15">
    <source>
        <dbReference type="PIRSR" id="PIRSR004682-1"/>
    </source>
</evidence>
<dbReference type="GO" id="GO:0046872">
    <property type="term" value="F:metal ion binding"/>
    <property type="evidence" value="ECO:0007669"/>
    <property type="project" value="UniProtKB-KW"/>
</dbReference>
<evidence type="ECO:0000256" key="7">
    <source>
        <dbReference type="ARBA" id="ARBA00022490"/>
    </source>
</evidence>
<feature type="site" description="Stabilizes the phosphoryl group" evidence="16">
    <location>
        <position position="50"/>
    </location>
</feature>
<dbReference type="GO" id="GO:0005737">
    <property type="term" value="C:cytoplasm"/>
    <property type="evidence" value="ECO:0007669"/>
    <property type="project" value="UniProtKB-SubCell"/>
</dbReference>
<feature type="active site" description="Proton donor" evidence="15">
    <location>
        <position position="9"/>
    </location>
</feature>
<dbReference type="OrthoDB" id="9781367at2"/>
<dbReference type="AlphaFoldDB" id="A0A446C6F8"/>
<evidence type="ECO:0000256" key="6">
    <source>
        <dbReference type="ARBA" id="ARBA00011245"/>
    </source>
</evidence>
<evidence type="ECO:0000256" key="4">
    <source>
        <dbReference type="ARBA" id="ARBA00004496"/>
    </source>
</evidence>
<evidence type="ECO:0000256" key="16">
    <source>
        <dbReference type="PIRSR" id="PIRSR004682-3"/>
    </source>
</evidence>
<dbReference type="PANTHER" id="PTHR42891">
    <property type="entry name" value="D-GLYCERO-BETA-D-MANNO-HEPTOSE-1,7-BISPHOSPHATE 7-PHOSPHATASE"/>
    <property type="match status" value="1"/>
</dbReference>
<keyword evidence="7 14" id="KW-0963">Cytoplasm</keyword>
<dbReference type="CDD" id="cd07503">
    <property type="entry name" value="HAD_HisB-N"/>
    <property type="match status" value="1"/>
</dbReference>
<feature type="binding site" evidence="17">
    <location>
        <position position="9"/>
    </location>
    <ligand>
        <name>Mg(2+)</name>
        <dbReference type="ChEBI" id="CHEBI:18420"/>
    </ligand>
</feature>
<keyword evidence="8 17" id="KW-0479">Metal-binding</keyword>
<dbReference type="InterPro" id="IPR006549">
    <property type="entry name" value="HAD-SF_hydro_IIIA"/>
</dbReference>
<dbReference type="EMBL" id="UFQC01000002">
    <property type="protein sequence ID" value="SSW63467.1"/>
    <property type="molecule type" value="Genomic_DNA"/>
</dbReference>
<evidence type="ECO:0000256" key="8">
    <source>
        <dbReference type="ARBA" id="ARBA00022723"/>
    </source>
</evidence>
<evidence type="ECO:0000256" key="11">
    <source>
        <dbReference type="ARBA" id="ARBA00022842"/>
    </source>
</evidence>
<sequence length="179" mass="19058">MKLIILDRDGVINQDSDAFVKNPDEWIALPGSLHAIARLTQAGWKVVVATNQSGLARGLFDMDTLTAIHAKMRRELAAAGGSIDAVFMCPHGPDDNCTCRKPRSGMFEQIGHRYDVDLAGVPAVGDSLRDLQASSSVGCSPWLVLTGNGKKTLAKGGLPENARVFDDLSAVADALLQDS</sequence>
<evidence type="ECO:0000256" key="9">
    <source>
        <dbReference type="ARBA" id="ARBA00022801"/>
    </source>
</evidence>
<feature type="binding site" evidence="17">
    <location>
        <position position="7"/>
    </location>
    <ligand>
        <name>Mg(2+)</name>
        <dbReference type="ChEBI" id="CHEBI:18420"/>
    </ligand>
</feature>
<dbReference type="RefSeq" id="WP_129239193.1">
    <property type="nucleotide sequence ID" value="NZ_UFQC01000002.1"/>
</dbReference>
<dbReference type="PIRSF" id="PIRSF004682">
    <property type="entry name" value="GmhB"/>
    <property type="match status" value="1"/>
</dbReference>
<keyword evidence="11 17" id="KW-0460">Magnesium</keyword>
<name>A0A446C6F8_9BURK</name>
<dbReference type="NCBIfam" id="TIGR01656">
    <property type="entry name" value="Histidinol-ppas"/>
    <property type="match status" value="1"/>
</dbReference>
<dbReference type="InterPro" id="IPR036412">
    <property type="entry name" value="HAD-like_sf"/>
</dbReference>
<dbReference type="GO" id="GO:0005975">
    <property type="term" value="P:carbohydrate metabolic process"/>
    <property type="evidence" value="ECO:0007669"/>
    <property type="project" value="InterPro"/>
</dbReference>
<dbReference type="NCBIfam" id="TIGR01662">
    <property type="entry name" value="HAD-SF-IIIA"/>
    <property type="match status" value="1"/>
</dbReference>
<evidence type="ECO:0000256" key="3">
    <source>
        <dbReference type="ARBA" id="ARBA00001947"/>
    </source>
</evidence>
<proteinExistence type="inferred from homology"/>
<dbReference type="PANTHER" id="PTHR42891:SF1">
    <property type="entry name" value="D-GLYCERO-BETA-D-MANNO-HEPTOSE-1,7-BISPHOSPHATE 7-PHOSPHATASE"/>
    <property type="match status" value="1"/>
</dbReference>
<feature type="site" description="Stabilizes the phosphoryl group" evidence="16">
    <location>
        <position position="101"/>
    </location>
</feature>
<dbReference type="SUPFAM" id="SSF56784">
    <property type="entry name" value="HAD-like"/>
    <property type="match status" value="1"/>
</dbReference>
<comment type="cofactor">
    <cofactor evidence="2 17">
        <name>Mg(2+)</name>
        <dbReference type="ChEBI" id="CHEBI:18420"/>
    </cofactor>
</comment>
<dbReference type="InterPro" id="IPR023214">
    <property type="entry name" value="HAD_sf"/>
</dbReference>
<dbReference type="Proteomes" id="UP000289465">
    <property type="component" value="Unassembled WGS sequence"/>
</dbReference>
<feature type="binding site" evidence="17">
    <location>
        <position position="99"/>
    </location>
    <ligand>
        <name>Zn(2+)</name>
        <dbReference type="ChEBI" id="CHEBI:29105"/>
    </ligand>
</feature>
<dbReference type="Gene3D" id="3.40.50.1000">
    <property type="entry name" value="HAD superfamily/HAD-like"/>
    <property type="match status" value="1"/>
</dbReference>
<evidence type="ECO:0000256" key="17">
    <source>
        <dbReference type="PIRSR" id="PIRSR004682-4"/>
    </source>
</evidence>
<feature type="active site" description="Nucleophile" evidence="15">
    <location>
        <position position="7"/>
    </location>
</feature>
<comment type="similarity">
    <text evidence="13 14">Belongs to the gmhB family.</text>
</comment>
<evidence type="ECO:0000256" key="5">
    <source>
        <dbReference type="ARBA" id="ARBA00004708"/>
    </source>
</evidence>
<organism evidence="18 19">
    <name type="scientific">Achromobacter veterisilvae</name>
    <dbReference type="NCBI Taxonomy" id="2069367"/>
    <lineage>
        <taxon>Bacteria</taxon>
        <taxon>Pseudomonadati</taxon>
        <taxon>Pseudomonadota</taxon>
        <taxon>Betaproteobacteria</taxon>
        <taxon>Burkholderiales</taxon>
        <taxon>Alcaligenaceae</taxon>
        <taxon>Achromobacter</taxon>
    </lineage>
</organism>
<feature type="site" description="Contributes to substrate recognition" evidence="16">
    <location>
        <position position="100"/>
    </location>
</feature>
<comment type="pathway">
    <text evidence="5">Nucleotide-sugar biosynthesis; ADP-L-glycero-beta-D-manno-heptose biosynthesis; ADP-L-glycero-beta-D-manno-heptose from D-glycero-beta-D-manno-heptose 7-phosphate: step 2/4.</text>
</comment>
<dbReference type="NCBIfam" id="NF006506">
    <property type="entry name" value="PRK08942.1"/>
    <property type="match status" value="1"/>
</dbReference>
<dbReference type="Pfam" id="PF13242">
    <property type="entry name" value="Hydrolase_like"/>
    <property type="match status" value="1"/>
</dbReference>
<accession>A0A446C6F8</accession>
<evidence type="ECO:0000256" key="12">
    <source>
        <dbReference type="ARBA" id="ARBA00023277"/>
    </source>
</evidence>
<protein>
    <recommendedName>
        <fullName evidence="14">D,D-heptose 1,7-bisphosphate phosphatase</fullName>
        <ecNumber evidence="14">3.1.3.-</ecNumber>
    </recommendedName>
</protein>
<evidence type="ECO:0000256" key="13">
    <source>
        <dbReference type="ARBA" id="ARBA00061616"/>
    </source>
</evidence>
<dbReference type="GO" id="GO:0034200">
    <property type="term" value="F:D-glycero-beta-D-manno-heptose 1,7-bisphosphate 7-phosphatase activity"/>
    <property type="evidence" value="ECO:0007669"/>
    <property type="project" value="UniProtKB-EC"/>
</dbReference>
<dbReference type="EC" id="3.1.3.-" evidence="14"/>
<dbReference type="FunFam" id="3.40.50.1000:FF:000168">
    <property type="entry name" value="D,D-heptose 1,7-bisphosphate phosphatase"/>
    <property type="match status" value="1"/>
</dbReference>
<comment type="catalytic activity">
    <reaction evidence="1">
        <text>D-glycero-beta-D-manno-heptose 1,7-bisphosphate + H2O = D-glycero-beta-D-manno-heptose 1-phosphate + phosphate</text>
        <dbReference type="Rhea" id="RHEA:28518"/>
        <dbReference type="ChEBI" id="CHEBI:15377"/>
        <dbReference type="ChEBI" id="CHEBI:43474"/>
        <dbReference type="ChEBI" id="CHEBI:60208"/>
        <dbReference type="ChEBI" id="CHEBI:61593"/>
        <dbReference type="EC" id="3.1.3.82"/>
    </reaction>
</comment>
<evidence type="ECO:0000256" key="2">
    <source>
        <dbReference type="ARBA" id="ARBA00001946"/>
    </source>
</evidence>
<evidence type="ECO:0000256" key="1">
    <source>
        <dbReference type="ARBA" id="ARBA00001226"/>
    </source>
</evidence>
<evidence type="ECO:0000256" key="14">
    <source>
        <dbReference type="PIRNR" id="PIRNR004682"/>
    </source>
</evidence>
<feature type="binding site" evidence="17">
    <location>
        <position position="97"/>
    </location>
    <ligand>
        <name>Zn(2+)</name>
        <dbReference type="ChEBI" id="CHEBI:29105"/>
    </ligand>
</feature>
<evidence type="ECO:0000256" key="10">
    <source>
        <dbReference type="ARBA" id="ARBA00022833"/>
    </source>
</evidence>
<gene>
    <name evidence="18" type="ORF">AVE30378_00498</name>
</gene>
<keyword evidence="10 17" id="KW-0862">Zinc</keyword>
<keyword evidence="12 14" id="KW-0119">Carbohydrate metabolism</keyword>
<comment type="subcellular location">
    <subcellularLocation>
        <location evidence="4 14">Cytoplasm</location>
    </subcellularLocation>
</comment>
<evidence type="ECO:0000313" key="18">
    <source>
        <dbReference type="EMBL" id="SSW63467.1"/>
    </source>
</evidence>
<dbReference type="InterPro" id="IPR004446">
    <property type="entry name" value="Heptose_bisP_phosphatase"/>
</dbReference>
<reference evidence="18 19" key="1">
    <citation type="submission" date="2018-07" db="EMBL/GenBank/DDBJ databases">
        <authorList>
            <person name="Peeters C."/>
        </authorList>
    </citation>
    <scope>NUCLEOTIDE SEQUENCE [LARGE SCALE GENOMIC DNA]</scope>
    <source>
        <strain evidence="18 19">LMG 30378</strain>
    </source>
</reference>